<sequence>MSISQLLKRIKDQGCNILVTGAVPSTVSAYASRQLLGHPACHRERIVCLIGDRGQENWVAPRAPDRYTQTVVADSPSEFYQETLDRTVANEVQQAAKEITQSNGVESSDVRLCFYSLNPFVAEWGTQSTMEALAEVLNQVRSVSGMGYFHLPRPPNSSGVNKVKQEFDIEIELREHLEKDPAPEWRWHIPNYGTTNWLQITHWNNEYDT</sequence>
<accession>A0A1H8WSE4</accession>
<reference evidence="2" key="1">
    <citation type="submission" date="2016-10" db="EMBL/GenBank/DDBJ databases">
        <authorList>
            <person name="Varghese N."/>
            <person name="Submissions S."/>
        </authorList>
    </citation>
    <scope>NUCLEOTIDE SEQUENCE [LARGE SCALE GENOMIC DNA]</scope>
    <source>
        <strain evidence="2">CGMCC 1.10121</strain>
    </source>
</reference>
<dbReference type="AlphaFoldDB" id="A0A1H8WSE4"/>
<keyword evidence="2" id="KW-1185">Reference proteome</keyword>
<evidence type="ECO:0000313" key="2">
    <source>
        <dbReference type="Proteomes" id="UP000199126"/>
    </source>
</evidence>
<organism evidence="1 2">
    <name type="scientific">Halogranum amylolyticum</name>
    <dbReference type="NCBI Taxonomy" id="660520"/>
    <lineage>
        <taxon>Archaea</taxon>
        <taxon>Methanobacteriati</taxon>
        <taxon>Methanobacteriota</taxon>
        <taxon>Stenosarchaea group</taxon>
        <taxon>Halobacteria</taxon>
        <taxon>Halobacteriales</taxon>
        <taxon>Haloferacaceae</taxon>
    </lineage>
</organism>
<dbReference type="EMBL" id="FODV01000039">
    <property type="protein sequence ID" value="SEP30357.1"/>
    <property type="molecule type" value="Genomic_DNA"/>
</dbReference>
<protein>
    <submittedName>
        <fullName evidence="1">Uncharacterized protein</fullName>
    </submittedName>
</protein>
<name>A0A1H8WSE4_9EURY</name>
<proteinExistence type="predicted"/>
<gene>
    <name evidence="1" type="ORF">SAMN04487948_13911</name>
</gene>
<evidence type="ECO:0000313" key="1">
    <source>
        <dbReference type="EMBL" id="SEP30357.1"/>
    </source>
</evidence>
<dbReference type="Pfam" id="PF24336">
    <property type="entry name" value="DUF7504"/>
    <property type="match status" value="1"/>
</dbReference>
<dbReference type="Proteomes" id="UP000199126">
    <property type="component" value="Unassembled WGS sequence"/>
</dbReference>
<dbReference type="InterPro" id="IPR055927">
    <property type="entry name" value="DUF7504"/>
</dbReference>